<feature type="domain" description="DRBM" evidence="3">
    <location>
        <begin position="145"/>
        <end position="222"/>
    </location>
</feature>
<reference evidence="5" key="1">
    <citation type="journal article" date="2016" name="Nat. Biotechnol.">
        <title>Sequencing wild and cultivated cassava and related species reveals extensive interspecific hybridization and genetic diversity.</title>
        <authorList>
            <person name="Bredeson J.V."/>
            <person name="Lyons J.B."/>
            <person name="Prochnik S.E."/>
            <person name="Wu G.A."/>
            <person name="Ha C.M."/>
            <person name="Edsinger-Gonzales E."/>
            <person name="Grimwood J."/>
            <person name="Schmutz J."/>
            <person name="Rabbi I.Y."/>
            <person name="Egesi C."/>
            <person name="Nauluvula P."/>
            <person name="Lebot V."/>
            <person name="Ndunguru J."/>
            <person name="Mkamilo G."/>
            <person name="Bart R.S."/>
            <person name="Setter T.L."/>
            <person name="Gleadow R.M."/>
            <person name="Kulakow P."/>
            <person name="Ferguson M.E."/>
            <person name="Rounsley S."/>
            <person name="Rokhsar D.S."/>
        </authorList>
    </citation>
    <scope>NUCLEOTIDE SEQUENCE [LARGE SCALE GENOMIC DNA]</scope>
    <source>
        <strain evidence="5">cv. AM560-2</strain>
    </source>
</reference>
<dbReference type="SUPFAM" id="SSF54768">
    <property type="entry name" value="dsRNA-binding domain-like"/>
    <property type="match status" value="1"/>
</dbReference>
<dbReference type="GO" id="GO:0003723">
    <property type="term" value="F:RNA binding"/>
    <property type="evidence" value="ECO:0007669"/>
    <property type="project" value="UniProtKB-UniRule"/>
</dbReference>
<name>A0A2C9V0Y8_MANES</name>
<dbReference type="AlphaFoldDB" id="A0A2C9V0Y8"/>
<sequence>MEKKLIYSQNQFQTHINLKNLPPLDPRTTSDSQVRKIKSTVARYVPKYAKPRPEGEGTKAGKLFDHEANTEADLLADRNLVHKLNGSRDDHDASNCCVKHLIDSNNIISKAQAQTQTQTQSQVDSKDCTDDRAFNNNSGEPKKTSAKSQLHEICVANTWKPPLFECCKEEGPSHQRFFTFKVSMEIEGAGTASTLQCYGAARPKKKTAAENAAEGALWYLKHLGYFPIKNVGQKGKKINK</sequence>
<dbReference type="Gramene" id="Manes.11G064002.1.v8.1">
    <property type="protein sequence ID" value="Manes.11G064002.1.v8.1.CDS"/>
    <property type="gene ID" value="Manes.11G064002.v8.1"/>
</dbReference>
<dbReference type="CDD" id="cd19869">
    <property type="entry name" value="DSRM_DCL_plant"/>
    <property type="match status" value="1"/>
</dbReference>
<feature type="region of interest" description="Disordered" evidence="2">
    <location>
        <begin position="112"/>
        <end position="147"/>
    </location>
</feature>
<dbReference type="SMART" id="SM00358">
    <property type="entry name" value="DSRM"/>
    <property type="match status" value="1"/>
</dbReference>
<protein>
    <recommendedName>
        <fullName evidence="3">DRBM domain-containing protein</fullName>
    </recommendedName>
</protein>
<accession>A0A2C9V0Y8</accession>
<evidence type="ECO:0000256" key="2">
    <source>
        <dbReference type="SAM" id="MobiDB-lite"/>
    </source>
</evidence>
<evidence type="ECO:0000313" key="4">
    <source>
        <dbReference type="EMBL" id="OAY36968.1"/>
    </source>
</evidence>
<evidence type="ECO:0000256" key="1">
    <source>
        <dbReference type="PROSITE-ProRule" id="PRU00266"/>
    </source>
</evidence>
<gene>
    <name evidence="4" type="ORF">MANES_11G064002v8</name>
</gene>
<keyword evidence="5" id="KW-1185">Reference proteome</keyword>
<feature type="compositionally biased region" description="Low complexity" evidence="2">
    <location>
        <begin position="112"/>
        <end position="122"/>
    </location>
</feature>
<dbReference type="STRING" id="3983.A0A2C9V0Y8"/>
<proteinExistence type="predicted"/>
<dbReference type="Gene3D" id="3.30.160.20">
    <property type="match status" value="1"/>
</dbReference>
<organism evidence="4 5">
    <name type="scientific">Manihot esculenta</name>
    <name type="common">Cassava</name>
    <name type="synonym">Jatropha manihot</name>
    <dbReference type="NCBI Taxonomy" id="3983"/>
    <lineage>
        <taxon>Eukaryota</taxon>
        <taxon>Viridiplantae</taxon>
        <taxon>Streptophyta</taxon>
        <taxon>Embryophyta</taxon>
        <taxon>Tracheophyta</taxon>
        <taxon>Spermatophyta</taxon>
        <taxon>Magnoliopsida</taxon>
        <taxon>eudicotyledons</taxon>
        <taxon>Gunneridae</taxon>
        <taxon>Pentapetalae</taxon>
        <taxon>rosids</taxon>
        <taxon>fabids</taxon>
        <taxon>Malpighiales</taxon>
        <taxon>Euphorbiaceae</taxon>
        <taxon>Crotonoideae</taxon>
        <taxon>Manihoteae</taxon>
        <taxon>Manihot</taxon>
    </lineage>
</organism>
<feature type="compositionally biased region" description="Basic and acidic residues" evidence="2">
    <location>
        <begin position="124"/>
        <end position="133"/>
    </location>
</feature>
<evidence type="ECO:0000313" key="5">
    <source>
        <dbReference type="Proteomes" id="UP000091857"/>
    </source>
</evidence>
<keyword evidence="1" id="KW-0694">RNA-binding</keyword>
<dbReference type="InterPro" id="IPR014720">
    <property type="entry name" value="dsRBD_dom"/>
</dbReference>
<dbReference type="Proteomes" id="UP000091857">
    <property type="component" value="Chromosome 11"/>
</dbReference>
<dbReference type="EMBL" id="CM004397">
    <property type="protein sequence ID" value="OAY36968.1"/>
    <property type="molecule type" value="Genomic_DNA"/>
</dbReference>
<dbReference type="PROSITE" id="PS50137">
    <property type="entry name" value="DS_RBD"/>
    <property type="match status" value="1"/>
</dbReference>
<dbReference type="OrthoDB" id="786951at2759"/>
<evidence type="ECO:0000259" key="3">
    <source>
        <dbReference type="PROSITE" id="PS50137"/>
    </source>
</evidence>
<comment type="caution">
    <text evidence="4">The sequence shown here is derived from an EMBL/GenBank/DDBJ whole genome shotgun (WGS) entry which is preliminary data.</text>
</comment>
<dbReference type="Pfam" id="PF14709">
    <property type="entry name" value="DND1_DSRM"/>
    <property type="match status" value="1"/>
</dbReference>